<evidence type="ECO:0000256" key="8">
    <source>
        <dbReference type="ARBA" id="ARBA00023295"/>
    </source>
</evidence>
<feature type="chain" id="PRO_5017720214" description="alpha-1,2-Mannosidase" evidence="13">
    <location>
        <begin position="22"/>
        <end position="511"/>
    </location>
</feature>
<evidence type="ECO:0000256" key="4">
    <source>
        <dbReference type="ARBA" id="ARBA00022729"/>
    </source>
</evidence>
<keyword evidence="6 11" id="KW-1015">Disulfide bond</keyword>
<evidence type="ECO:0000256" key="1">
    <source>
        <dbReference type="ARBA" id="ARBA00001913"/>
    </source>
</evidence>
<evidence type="ECO:0000256" key="3">
    <source>
        <dbReference type="ARBA" id="ARBA00007658"/>
    </source>
</evidence>
<dbReference type="PANTHER" id="PTHR11742:SF101">
    <property type="entry name" value="MANNOSYL-OLIGOSACCHARIDE ALPHA-1,2-MANNOSIDASE 1B"/>
    <property type="match status" value="1"/>
</dbReference>
<dbReference type="Pfam" id="PF01532">
    <property type="entry name" value="Glyco_hydro_47"/>
    <property type="match status" value="1"/>
</dbReference>
<dbReference type="GO" id="GO:0016020">
    <property type="term" value="C:membrane"/>
    <property type="evidence" value="ECO:0007669"/>
    <property type="project" value="InterPro"/>
</dbReference>
<dbReference type="GO" id="GO:0004571">
    <property type="term" value="F:mannosyl-oligosaccharide 1,2-alpha-mannosidase activity"/>
    <property type="evidence" value="ECO:0007669"/>
    <property type="project" value="UniProtKB-EC"/>
</dbReference>
<evidence type="ECO:0000256" key="6">
    <source>
        <dbReference type="ARBA" id="ARBA00023157"/>
    </source>
</evidence>
<dbReference type="STRING" id="5539.A0A3E2H0L0"/>
<comment type="similarity">
    <text evidence="3 12">Belongs to the glycosyl hydrolase 47 family.</text>
</comment>
<evidence type="ECO:0000256" key="9">
    <source>
        <dbReference type="ARBA" id="ARBA00047669"/>
    </source>
</evidence>
<dbReference type="GO" id="GO:0005975">
    <property type="term" value="P:carbohydrate metabolic process"/>
    <property type="evidence" value="ECO:0007669"/>
    <property type="project" value="InterPro"/>
</dbReference>
<dbReference type="InterPro" id="IPR036026">
    <property type="entry name" value="Seven-hairpin_glycosidases"/>
</dbReference>
<dbReference type="InterPro" id="IPR012341">
    <property type="entry name" value="6hp_glycosidase-like_sf"/>
</dbReference>
<sequence>MVNNKLLSFLAIVALLLTADACVTIQHPFPPGQGSIPSRAAAVRQEYEYVWDEYAKYAFGSDDLLPLSHAAENDLFGWGATIVDGIDTAVVMGLTDIVKQQLAWIAGVDFGRSESIVDEFDAMIRYIGGLLSAYDLIHSPLVPPGTYDSEHVEALLKAATTISDHLKPMFNTPSGLPLANINFTSEESSNCDPIEPCNATGVDTAVTGSLILEWYRLSDLTKDPSYRQLAQRTEANLISPDQDLIYPNIVGSGLDVDTGKYTDVQGGWQAGIDSFYEYLIKTYIYAPSEPSTVDYKNFWVGTVDSTMTYLAKHPFEHPELTFITQLDGNGNPEYTMDDYACFAGGNLLLGGRYLNNPAILNFGLAVTDSCHALFNTSEAGLNPSQWSWFDSQNQTYNPSDAQNPANVAYAEKNGFYITDAFWGAYPEPIESMFYAYRLTGDSRWQEYAWEAFESMLNDTRRSSSETFAQLNDVTQPLGGTLNDYVPRQVVTIVISNSVLRFHYCLSLSCTL</sequence>
<evidence type="ECO:0000256" key="7">
    <source>
        <dbReference type="ARBA" id="ARBA00023180"/>
    </source>
</evidence>
<dbReference type="EC" id="3.2.1.-" evidence="12"/>
<dbReference type="OMA" id="NDLFGWG"/>
<evidence type="ECO:0000313" key="15">
    <source>
        <dbReference type="Proteomes" id="UP000258309"/>
    </source>
</evidence>
<comment type="pathway">
    <text evidence="2">Protein modification; protein glycosylation.</text>
</comment>
<comment type="catalytic activity">
    <reaction evidence="9">
        <text>N(4)-(alpha-D-Man-(1-&gt;2)-alpha-D-Man-(1-&gt;2)-alpha-D-Man-(1-&gt;3)-[alpha-D-Man-(1-&gt;3)-[alpha-D-Man-(1-&gt;2)-alpha-D-Man-(1-&gt;6)]-alpha-D-Man-(1-&gt;6)]-beta-D-Man-(1-&gt;4)-beta-D-GlcNAc-(1-&gt;4)-beta-D-GlcNAc)-L-asparaginyl-[protein] (N-glucan mannose isomer 8A1,2,3B1,3) + 3 H2O = N(4)-(alpha-D-Man-(1-&gt;3)-[alpha-D-Man-(1-&gt;3)-[alpha-D-Man-(1-&gt;6)]-alpha-D-Man-(1-&gt;6)]-beta-D-Man-(1-&gt;4)-beta-D-GlcNAc-(1-&gt;4)-beta-D-GlcNAc)-L-asparaginyl-[protein] (N-glucan mannose isomer 5A1,2) + 3 beta-D-mannose</text>
        <dbReference type="Rhea" id="RHEA:56028"/>
        <dbReference type="Rhea" id="RHEA-COMP:14358"/>
        <dbReference type="Rhea" id="RHEA-COMP:14367"/>
        <dbReference type="ChEBI" id="CHEBI:15377"/>
        <dbReference type="ChEBI" id="CHEBI:28563"/>
        <dbReference type="ChEBI" id="CHEBI:59087"/>
        <dbReference type="ChEBI" id="CHEBI:60628"/>
        <dbReference type="EC" id="3.2.1.113"/>
    </reaction>
</comment>
<keyword evidence="4 13" id="KW-0732">Signal</keyword>
<dbReference type="GO" id="GO:0005783">
    <property type="term" value="C:endoplasmic reticulum"/>
    <property type="evidence" value="ECO:0007669"/>
    <property type="project" value="TreeGrafter"/>
</dbReference>
<evidence type="ECO:0000256" key="11">
    <source>
        <dbReference type="PIRSR" id="PIRSR601382-3"/>
    </source>
</evidence>
<dbReference type="SUPFAM" id="SSF48225">
    <property type="entry name" value="Seven-hairpin glycosidases"/>
    <property type="match status" value="1"/>
</dbReference>
<keyword evidence="7" id="KW-0325">Glycoprotein</keyword>
<feature type="non-terminal residue" evidence="14">
    <location>
        <position position="1"/>
    </location>
</feature>
<dbReference type="Proteomes" id="UP000258309">
    <property type="component" value="Unassembled WGS sequence"/>
</dbReference>
<keyword evidence="15" id="KW-1185">Reference proteome</keyword>
<dbReference type="UniPathway" id="UPA00378"/>
<reference evidence="14 15" key="1">
    <citation type="submission" date="2018-05" db="EMBL/GenBank/DDBJ databases">
        <title>Draft genome sequence of Scytalidium lignicola DSM 105466, a ubiquitous saprotrophic fungus.</title>
        <authorList>
            <person name="Buettner E."/>
            <person name="Gebauer A.M."/>
            <person name="Hofrichter M."/>
            <person name="Liers C."/>
            <person name="Kellner H."/>
        </authorList>
    </citation>
    <scope>NUCLEOTIDE SEQUENCE [LARGE SCALE GENOMIC DNA]</scope>
    <source>
        <strain evidence="14 15">DSM 105466</strain>
    </source>
</reference>
<evidence type="ECO:0000256" key="5">
    <source>
        <dbReference type="ARBA" id="ARBA00022801"/>
    </source>
</evidence>
<comment type="cofactor">
    <cofactor evidence="1">
        <name>Ca(2+)</name>
        <dbReference type="ChEBI" id="CHEBI:29108"/>
    </cofactor>
</comment>
<dbReference type="AlphaFoldDB" id="A0A3E2H0L0"/>
<dbReference type="Gene3D" id="1.50.10.10">
    <property type="match status" value="1"/>
</dbReference>
<comment type="catalytic activity">
    <reaction evidence="10">
        <text>N(4)-(alpha-D-Man-(1-&gt;2)-alpha-D-Man-(1-&gt;2)-alpha-D-Man-(1-&gt;3)-[alpha-D-Man-(1-&gt;2)-alpha-D-Man-(1-&gt;3)-[alpha-D-Man-(1-&gt;2)-alpha-D-Man-(1-&gt;6)]-alpha-D-Man-(1-&gt;6)]-beta-D-Man-(1-&gt;4)-beta-D-GlcNAc-(1-&gt;4)-beta-D-GlcNAc)-L-asparaginyl-[protein] (N-glucan mannose isomer 9A1,2,3B1,2,3) + 4 H2O = N(4)-(alpha-D-Man-(1-&gt;3)-[alpha-D-Man-(1-&gt;3)-[alpha-D-Man-(1-&gt;6)]-alpha-D-Man-(1-&gt;6)]-beta-D-Man-(1-&gt;4)-beta-D-GlcNAc-(1-&gt;4)-beta-D-GlcNAc)-L-asparaginyl-[protein] (N-glucan mannose isomer 5A1,2) + 4 beta-D-mannose</text>
        <dbReference type="Rhea" id="RHEA:56008"/>
        <dbReference type="Rhea" id="RHEA-COMP:14356"/>
        <dbReference type="Rhea" id="RHEA-COMP:14367"/>
        <dbReference type="ChEBI" id="CHEBI:15377"/>
        <dbReference type="ChEBI" id="CHEBI:28563"/>
        <dbReference type="ChEBI" id="CHEBI:59087"/>
        <dbReference type="ChEBI" id="CHEBI:139493"/>
        <dbReference type="EC" id="3.2.1.113"/>
    </reaction>
</comment>
<dbReference type="InterPro" id="IPR001382">
    <property type="entry name" value="Glyco_hydro_47"/>
</dbReference>
<organism evidence="14 15">
    <name type="scientific">Scytalidium lignicola</name>
    <name type="common">Hyphomycete</name>
    <dbReference type="NCBI Taxonomy" id="5539"/>
    <lineage>
        <taxon>Eukaryota</taxon>
        <taxon>Fungi</taxon>
        <taxon>Dikarya</taxon>
        <taxon>Ascomycota</taxon>
        <taxon>Pezizomycotina</taxon>
        <taxon>Leotiomycetes</taxon>
        <taxon>Leotiomycetes incertae sedis</taxon>
        <taxon>Scytalidium</taxon>
    </lineage>
</organism>
<protein>
    <recommendedName>
        <fullName evidence="12">alpha-1,2-Mannosidase</fullName>
        <ecNumber evidence="12">3.2.1.-</ecNumber>
    </recommendedName>
</protein>
<accession>A0A3E2H0L0</accession>
<evidence type="ECO:0000256" key="12">
    <source>
        <dbReference type="RuleBase" id="RU361193"/>
    </source>
</evidence>
<dbReference type="GO" id="GO:0005509">
    <property type="term" value="F:calcium ion binding"/>
    <property type="evidence" value="ECO:0007669"/>
    <property type="project" value="InterPro"/>
</dbReference>
<dbReference type="PRINTS" id="PR00747">
    <property type="entry name" value="GLYHDRLASE47"/>
</dbReference>
<feature type="signal peptide" evidence="13">
    <location>
        <begin position="1"/>
        <end position="21"/>
    </location>
</feature>
<evidence type="ECO:0000256" key="2">
    <source>
        <dbReference type="ARBA" id="ARBA00004922"/>
    </source>
</evidence>
<feature type="disulfide bond" evidence="11">
    <location>
        <begin position="341"/>
        <end position="370"/>
    </location>
</feature>
<dbReference type="GO" id="GO:0036503">
    <property type="term" value="P:ERAD pathway"/>
    <property type="evidence" value="ECO:0007669"/>
    <property type="project" value="UniProtKB-ARBA"/>
</dbReference>
<evidence type="ECO:0000313" key="14">
    <source>
        <dbReference type="EMBL" id="RFU26919.1"/>
    </source>
</evidence>
<gene>
    <name evidence="14" type="ORF">B7463_g9414</name>
</gene>
<feature type="non-terminal residue" evidence="14">
    <location>
        <position position="511"/>
    </location>
</feature>
<dbReference type="OrthoDB" id="8118055at2759"/>
<keyword evidence="5 12" id="KW-0378">Hydrolase</keyword>
<evidence type="ECO:0000256" key="10">
    <source>
        <dbReference type="ARBA" id="ARBA00048605"/>
    </source>
</evidence>
<dbReference type="PANTHER" id="PTHR11742">
    <property type="entry name" value="MANNOSYL-OLIGOSACCHARIDE ALPHA-1,2-MANNOSIDASE-RELATED"/>
    <property type="match status" value="1"/>
</dbReference>
<name>A0A3E2H0L0_SCYLI</name>
<comment type="caution">
    <text evidence="14">The sequence shown here is derived from an EMBL/GenBank/DDBJ whole genome shotgun (WGS) entry which is preliminary data.</text>
</comment>
<keyword evidence="8 12" id="KW-0326">Glycosidase</keyword>
<proteinExistence type="inferred from homology"/>
<dbReference type="InterPro" id="IPR050749">
    <property type="entry name" value="Glycosyl_Hydrolase_47"/>
</dbReference>
<evidence type="ECO:0000256" key="13">
    <source>
        <dbReference type="SAM" id="SignalP"/>
    </source>
</evidence>
<dbReference type="EMBL" id="NCSJ02000233">
    <property type="protein sequence ID" value="RFU26919.1"/>
    <property type="molecule type" value="Genomic_DNA"/>
</dbReference>